<sequence>MSAAPQGGVTAIFVKRPILALVLNLLVLIAGGLAFLGVDLRELPSVELPVLSVRASYDGAAPEVVEREVTAVLEQALRRLEGVETISASSNYGSARLVLDLAAGSDVDASANDAREIIAQTLRELPDIETPTVAQNDTDADPILRLALTGTAGLPELTDLAEGLVSERLASVEGVAEVTVTGSQSRLFRVEVDMTALLTRGLGLSDIATALDALDGTAPLGALESDTGTLALRAAATAIDTESLSQTRIDARTRLGDVATVRLAVETGRGGASIDGQASVGLDIVRRSVGNTLAISRAVRAEVAALAPALPEGVSLMVTSDDGVFIEGALREVAGSIAVATGIVIVTIYAFLGSMRATLIPAVTIPVALTGTIAAIWLAGFSVNTITLLALVLATGMVVDDAIVVVENVVRRRREGLGPRAAAILGTREVFFAVISTTATLAAVFIPISFLPGQAGGIFSEFGFVLAFAVSLSSLAALTLAPMLAGLLDPGRTAPGTEAVARSPSWAERGIDRLVGWIVRAPVLTLALCGALAILALGTARNLPVAITPDEDRGGFVVFMRAAAGQTADSLDEGVAQVETVLAPYRAAGVVDLVQSLSGRGGANTAFIIVKLAPWEERATAQAEVMRDLSARLSGIPGLNARVIGGNSLGIRGASGSGSLDVAVASTDRAALPGAAEALLAAMFDDPAFTAPQLASDAWEPMLEVSLDHEALRDLGLDEAAVSATVNAMLEGVSAGPVFLGGEEMEIEIVPAGPAINDPGDLAGVFLRAEDGRHLSLGSVVTLDTVVAPADLLREDSAPALELQAGLGDGYRLADAVARLETLAAETLPDGTRLVLLGEAAALGETTRGFAMVFGAAFVIVLLVLAAQFESFGSAIVIMLTVPFGLAAAALAIAFTGGSLNYYSQIGLVLLVGVMAKNGILIVEFANTQRALGLEREAAIRTALRLRLRPVMMTMISTVLGALPLVLSSGAGAEARAAVGWVIIGGLGMATLFTLFLTPALYTLIARFGPRPGMRAREADDELAMAERAVAKSG</sequence>
<reference evidence="2" key="1">
    <citation type="journal article" date="2013" name="Genome Announc.">
        <title>Draft Genome Sequence of Loktanella cinnabarina LL-001T, Isolated from Deep-Sea Floor Sediment.</title>
        <authorList>
            <person name="Nishi S."/>
            <person name="Tsubouchi T."/>
            <person name="Takaki Y."/>
            <person name="Koyanagi R."/>
            <person name="Satoh N."/>
            <person name="Maruyama T."/>
            <person name="Hatada Y."/>
        </authorList>
    </citation>
    <scope>NUCLEOTIDE SEQUENCE [LARGE SCALE GENOMIC DNA]</scope>
    <source>
        <strain evidence="2">LL-001</strain>
    </source>
</reference>
<keyword evidence="1" id="KW-0812">Transmembrane</keyword>
<dbReference type="RefSeq" id="WP_021692910.1">
    <property type="nucleotide sequence ID" value="NZ_BATB01000006.1"/>
</dbReference>
<dbReference type="InterPro" id="IPR027463">
    <property type="entry name" value="AcrB_DN_DC_subdom"/>
</dbReference>
<dbReference type="SUPFAM" id="SSF82714">
    <property type="entry name" value="Multidrug efflux transporter AcrB TolC docking domain, DN and DC subdomains"/>
    <property type="match status" value="2"/>
</dbReference>
<dbReference type="Gene3D" id="3.30.70.1430">
    <property type="entry name" value="Multidrug efflux transporter AcrB pore domain"/>
    <property type="match status" value="2"/>
</dbReference>
<feature type="transmembrane region" description="Helical" evidence="1">
    <location>
        <begin position="946"/>
        <end position="967"/>
    </location>
</feature>
<proteinExistence type="predicted"/>
<evidence type="ECO:0000313" key="2">
    <source>
        <dbReference type="EMBL" id="GAD54802.1"/>
    </source>
</evidence>
<comment type="caution">
    <text evidence="2">The sequence shown here is derived from an EMBL/GenBank/DDBJ whole genome shotgun (WGS) entry which is preliminary data.</text>
</comment>
<keyword evidence="1" id="KW-0472">Membrane</keyword>
<evidence type="ECO:0000256" key="1">
    <source>
        <dbReference type="SAM" id="Phobius"/>
    </source>
</evidence>
<dbReference type="Gene3D" id="3.30.2090.10">
    <property type="entry name" value="Multidrug efflux transporter AcrB TolC docking domain, DN and DC subdomains"/>
    <property type="match status" value="2"/>
</dbReference>
<feature type="transmembrane region" description="Helical" evidence="1">
    <location>
        <begin position="876"/>
        <end position="896"/>
    </location>
</feature>
<dbReference type="eggNOG" id="COG0841">
    <property type="taxonomic scope" value="Bacteria"/>
</dbReference>
<gene>
    <name evidence="2" type="ORF">MBELCI_0854</name>
</gene>
<dbReference type="Pfam" id="PF00873">
    <property type="entry name" value="ACR_tran"/>
    <property type="match status" value="1"/>
</dbReference>
<feature type="transmembrane region" description="Helical" evidence="1">
    <location>
        <begin position="386"/>
        <end position="410"/>
    </location>
</feature>
<dbReference type="GO" id="GO:0005886">
    <property type="term" value="C:plasma membrane"/>
    <property type="evidence" value="ECO:0007669"/>
    <property type="project" value="TreeGrafter"/>
</dbReference>
<feature type="transmembrane region" description="Helical" evidence="1">
    <location>
        <begin position="18"/>
        <end position="38"/>
    </location>
</feature>
<dbReference type="PANTHER" id="PTHR32063">
    <property type="match status" value="1"/>
</dbReference>
<protein>
    <submittedName>
        <fullName evidence="2">RND multidrug efflux transporter</fullName>
    </submittedName>
</protein>
<dbReference type="Proteomes" id="UP000016566">
    <property type="component" value="Unassembled WGS sequence"/>
</dbReference>
<dbReference type="AlphaFoldDB" id="U2Z159"/>
<feature type="transmembrane region" description="Helical" evidence="1">
    <location>
        <begin position="430"/>
        <end position="450"/>
    </location>
</feature>
<dbReference type="SUPFAM" id="SSF82866">
    <property type="entry name" value="Multidrug efflux transporter AcrB transmembrane domain"/>
    <property type="match status" value="2"/>
</dbReference>
<dbReference type="SUPFAM" id="SSF82693">
    <property type="entry name" value="Multidrug efflux transporter AcrB pore domain, PN1, PN2, PC1 and PC2 subdomains"/>
    <property type="match status" value="4"/>
</dbReference>
<feature type="transmembrane region" description="Helical" evidence="1">
    <location>
        <begin position="359"/>
        <end position="380"/>
    </location>
</feature>
<keyword evidence="1" id="KW-1133">Transmembrane helix</keyword>
<dbReference type="Gene3D" id="1.20.1640.10">
    <property type="entry name" value="Multidrug efflux transporter AcrB transmembrane domain"/>
    <property type="match status" value="2"/>
</dbReference>
<dbReference type="PANTHER" id="PTHR32063:SF14">
    <property type="entry name" value="BLL4319 PROTEIN"/>
    <property type="match status" value="1"/>
</dbReference>
<feature type="transmembrane region" description="Helical" evidence="1">
    <location>
        <begin position="849"/>
        <end position="869"/>
    </location>
</feature>
<dbReference type="EMBL" id="BATB01000006">
    <property type="protein sequence ID" value="GAD54802.1"/>
    <property type="molecule type" value="Genomic_DNA"/>
</dbReference>
<accession>U2Z159</accession>
<organism evidence="2 3">
    <name type="scientific">Limimaricola cinnabarinus LL-001</name>
    <dbReference type="NCBI Taxonomy" id="1337093"/>
    <lineage>
        <taxon>Bacteria</taxon>
        <taxon>Pseudomonadati</taxon>
        <taxon>Pseudomonadota</taxon>
        <taxon>Alphaproteobacteria</taxon>
        <taxon>Rhodobacterales</taxon>
        <taxon>Paracoccaceae</taxon>
        <taxon>Limimaricola</taxon>
    </lineage>
</organism>
<evidence type="ECO:0000313" key="3">
    <source>
        <dbReference type="Proteomes" id="UP000016566"/>
    </source>
</evidence>
<keyword evidence="3" id="KW-1185">Reference proteome</keyword>
<dbReference type="OrthoDB" id="9807350at2"/>
<name>U2Z159_9RHOB</name>
<dbReference type="GO" id="GO:0042910">
    <property type="term" value="F:xenobiotic transmembrane transporter activity"/>
    <property type="evidence" value="ECO:0007669"/>
    <property type="project" value="TreeGrafter"/>
</dbReference>
<dbReference type="STRING" id="1337093.MBELCI_0854"/>
<dbReference type="InterPro" id="IPR001036">
    <property type="entry name" value="Acrflvin-R"/>
</dbReference>
<dbReference type="Gene3D" id="3.30.70.1440">
    <property type="entry name" value="Multidrug efflux transporter AcrB pore domain"/>
    <property type="match status" value="1"/>
</dbReference>
<feature type="transmembrane region" description="Helical" evidence="1">
    <location>
        <begin position="517"/>
        <end position="538"/>
    </location>
</feature>
<feature type="transmembrane region" description="Helical" evidence="1">
    <location>
        <begin position="902"/>
        <end position="925"/>
    </location>
</feature>
<feature type="transmembrane region" description="Helical" evidence="1">
    <location>
        <begin position="979"/>
        <end position="1005"/>
    </location>
</feature>
<feature type="transmembrane region" description="Helical" evidence="1">
    <location>
        <begin position="462"/>
        <end position="485"/>
    </location>
</feature>
<dbReference type="Gene3D" id="3.30.70.1320">
    <property type="entry name" value="Multidrug efflux transporter AcrB pore domain like"/>
    <property type="match status" value="1"/>
</dbReference>
<feature type="transmembrane region" description="Helical" evidence="1">
    <location>
        <begin position="333"/>
        <end position="352"/>
    </location>
</feature>
<dbReference type="PRINTS" id="PR00702">
    <property type="entry name" value="ACRIFLAVINRP"/>
</dbReference>